<sequence>MDSYLDAIEEIKELADAEEIHRVDDVSIYLERFTELDLIATGIYAEVYEVPGEPDKVVKVCSSKIDGYYLFARWCMRPENQDNPHVPTIHREDTIELSSGRVVRFYVIERLDDISDDGTEPTRPSHFHDDDFGKLWGTLRTMTLPFADPNKPFNDQVQSADEFVEQIQEPRPHFYMSSNERKPVVIDDEVIDDHAALLKTLFDVLSFIDDHGVMDLHGGNYMLRGDTIVITDPISHKYAKEAPLNLPN</sequence>
<evidence type="ECO:0000313" key="2">
    <source>
        <dbReference type="Proteomes" id="UP000887104"/>
    </source>
</evidence>
<reference evidence="1" key="1">
    <citation type="submission" date="2021-05" db="EMBL/GenBank/DDBJ databases">
        <title>Molecular characterization for Shewanella algae harboring chromosomal blaOXA-55-like strains isolated from clinical and environment sample.</title>
        <authorList>
            <person name="Ohama Y."/>
            <person name="Aoki K."/>
            <person name="Harada S."/>
            <person name="Moriya K."/>
            <person name="Ishii Y."/>
            <person name="Tateda K."/>
        </authorList>
    </citation>
    <scope>NUCLEOTIDE SEQUENCE</scope>
    <source>
        <strain evidence="1">JCM 11563</strain>
    </source>
</reference>
<dbReference type="EMBL" id="BPEY01000021">
    <property type="protein sequence ID" value="GIU44428.1"/>
    <property type="molecule type" value="Genomic_DNA"/>
</dbReference>
<dbReference type="Proteomes" id="UP000887104">
    <property type="component" value="Unassembled WGS sequence"/>
</dbReference>
<keyword evidence="2" id="KW-1185">Reference proteome</keyword>
<protein>
    <submittedName>
        <fullName evidence="1">Uncharacterized protein</fullName>
    </submittedName>
</protein>
<gene>
    <name evidence="1" type="ORF">TUM4438_15600</name>
</gene>
<dbReference type="InterPro" id="IPR011009">
    <property type="entry name" value="Kinase-like_dom_sf"/>
</dbReference>
<organism evidence="1 2">
    <name type="scientific">Shewanella sairae</name>
    <dbReference type="NCBI Taxonomy" id="190310"/>
    <lineage>
        <taxon>Bacteria</taxon>
        <taxon>Pseudomonadati</taxon>
        <taxon>Pseudomonadota</taxon>
        <taxon>Gammaproteobacteria</taxon>
        <taxon>Alteromonadales</taxon>
        <taxon>Shewanellaceae</taxon>
        <taxon>Shewanella</taxon>
    </lineage>
</organism>
<dbReference type="RefSeq" id="WP_220780615.1">
    <property type="nucleotide sequence ID" value="NZ_BPEY01000021.1"/>
</dbReference>
<accession>A0ABQ4PAF5</accession>
<evidence type="ECO:0000313" key="1">
    <source>
        <dbReference type="EMBL" id="GIU44428.1"/>
    </source>
</evidence>
<proteinExistence type="predicted"/>
<dbReference type="SUPFAM" id="SSF56112">
    <property type="entry name" value="Protein kinase-like (PK-like)"/>
    <property type="match status" value="1"/>
</dbReference>
<name>A0ABQ4PAF5_9GAMM</name>
<comment type="caution">
    <text evidence="1">The sequence shown here is derived from an EMBL/GenBank/DDBJ whole genome shotgun (WGS) entry which is preliminary data.</text>
</comment>